<reference evidence="2 3" key="1">
    <citation type="submission" date="2019-01" db="EMBL/GenBank/DDBJ databases">
        <title>Sequencing the genomes of 1000 actinobacteria strains.</title>
        <authorList>
            <person name="Klenk H.-P."/>
        </authorList>
    </citation>
    <scope>NUCLEOTIDE SEQUENCE [LARGE SCALE GENOMIC DNA]</scope>
    <source>
        <strain evidence="2 3">DSM 43925</strain>
    </source>
</reference>
<feature type="transmembrane region" description="Helical" evidence="1">
    <location>
        <begin position="167"/>
        <end position="190"/>
    </location>
</feature>
<proteinExistence type="predicted"/>
<keyword evidence="3" id="KW-1185">Reference proteome</keyword>
<dbReference type="InterPro" id="IPR025495">
    <property type="entry name" value="DUF4386"/>
</dbReference>
<gene>
    <name evidence="2" type="ORF">EDD27_3497</name>
</gene>
<feature type="transmembrane region" description="Helical" evidence="1">
    <location>
        <begin position="84"/>
        <end position="104"/>
    </location>
</feature>
<keyword evidence="1" id="KW-1133">Transmembrane helix</keyword>
<comment type="caution">
    <text evidence="2">The sequence shown here is derived from an EMBL/GenBank/DDBJ whole genome shotgun (WGS) entry which is preliminary data.</text>
</comment>
<keyword evidence="1" id="KW-0472">Membrane</keyword>
<evidence type="ECO:0000313" key="2">
    <source>
        <dbReference type="EMBL" id="RVX41041.1"/>
    </source>
</evidence>
<dbReference type="RefSeq" id="WP_127933335.1">
    <property type="nucleotide sequence ID" value="NZ_SAUN01000001.1"/>
</dbReference>
<dbReference type="Proteomes" id="UP000284824">
    <property type="component" value="Unassembled WGS sequence"/>
</dbReference>
<evidence type="ECO:0000256" key="1">
    <source>
        <dbReference type="SAM" id="Phobius"/>
    </source>
</evidence>
<dbReference type="OrthoDB" id="1160166at2"/>
<feature type="transmembrane region" description="Helical" evidence="1">
    <location>
        <begin position="12"/>
        <end position="32"/>
    </location>
</feature>
<evidence type="ECO:0000313" key="3">
    <source>
        <dbReference type="Proteomes" id="UP000284824"/>
    </source>
</evidence>
<keyword evidence="1" id="KW-0812">Transmembrane</keyword>
<protein>
    <submittedName>
        <fullName evidence="2">Uncharacterized protein DUF4386</fullName>
    </submittedName>
</protein>
<feature type="transmembrane region" description="Helical" evidence="1">
    <location>
        <begin position="52"/>
        <end position="77"/>
    </location>
</feature>
<feature type="transmembrane region" description="Helical" evidence="1">
    <location>
        <begin position="141"/>
        <end position="160"/>
    </location>
</feature>
<name>A0A438M5V3_9ACTN</name>
<dbReference type="Pfam" id="PF14329">
    <property type="entry name" value="DUF4386"/>
    <property type="match status" value="1"/>
</dbReference>
<dbReference type="EMBL" id="SAUN01000001">
    <property type="protein sequence ID" value="RVX41041.1"/>
    <property type="molecule type" value="Genomic_DNA"/>
</dbReference>
<dbReference type="AlphaFoldDB" id="A0A438M5V3"/>
<feature type="transmembrane region" description="Helical" evidence="1">
    <location>
        <begin position="196"/>
        <end position="218"/>
    </location>
</feature>
<organism evidence="2 3">
    <name type="scientific">Nonomuraea polychroma</name>
    <dbReference type="NCBI Taxonomy" id="46176"/>
    <lineage>
        <taxon>Bacteria</taxon>
        <taxon>Bacillati</taxon>
        <taxon>Actinomycetota</taxon>
        <taxon>Actinomycetes</taxon>
        <taxon>Streptosporangiales</taxon>
        <taxon>Streptosporangiaceae</taxon>
        <taxon>Nonomuraea</taxon>
    </lineage>
</organism>
<sequence length="235" mass="24793">MHAPQRLARIAGLLYLIVGIGGAFAEIVRVTVYEAGDAATTAKNVATHAGLVRASVVADLVTTVTGLLTAMALYLLLKHVHANAARAMVAFLAVAAAMMALNLAHQFQALHVSDAAYTSAFGAQGSDALVLLMLDLHHHGYLMTQIFFGLWLLPMGYLVYRSGMVPRVIGVLLMVGCFGYLVDTFARLTAPDLGAALSPFVVTPAAIAEVSMILWLLVKGVKAPQRDRPATVAAA</sequence>
<accession>A0A438M5V3</accession>